<keyword evidence="3" id="KW-1185">Reference proteome</keyword>
<name>A0A2I1HJK0_9GLOM</name>
<dbReference type="AlphaFoldDB" id="A0A2I1HJK0"/>
<dbReference type="InterPro" id="IPR003593">
    <property type="entry name" value="AAA+_ATPase"/>
</dbReference>
<dbReference type="VEuPathDB" id="FungiDB:FUN_019082"/>
<gene>
    <name evidence="2" type="ORF">RhiirA4_449410</name>
</gene>
<dbReference type="PANTHER" id="PTHR36168:SF1">
    <property type="entry name" value="ORC1-LIKE AAA ATPASE DOMAIN-CONTAINING PROTEIN"/>
    <property type="match status" value="1"/>
</dbReference>
<reference evidence="2 3" key="1">
    <citation type="submission" date="2015-10" db="EMBL/GenBank/DDBJ databases">
        <title>Genome analyses suggest a sexual origin of heterokaryosis in a supposedly ancient asexual fungus.</title>
        <authorList>
            <person name="Ropars J."/>
            <person name="Sedzielewska K."/>
            <person name="Noel J."/>
            <person name="Charron P."/>
            <person name="Farinelli L."/>
            <person name="Marton T."/>
            <person name="Kruger M."/>
            <person name="Pelin A."/>
            <person name="Brachmann A."/>
            <person name="Corradi N."/>
        </authorList>
    </citation>
    <scope>NUCLEOTIDE SEQUENCE [LARGE SCALE GENOMIC DNA]</scope>
    <source>
        <strain evidence="2 3">A4</strain>
    </source>
</reference>
<dbReference type="VEuPathDB" id="FungiDB:RhiirFUN_011756"/>
<comment type="caution">
    <text evidence="2">The sequence shown here is derived from an EMBL/GenBank/DDBJ whole genome shotgun (WGS) entry which is preliminary data.</text>
</comment>
<evidence type="ECO:0000313" key="3">
    <source>
        <dbReference type="Proteomes" id="UP000234323"/>
    </source>
</evidence>
<dbReference type="InterPro" id="IPR011579">
    <property type="entry name" value="ATPase_dom"/>
</dbReference>
<feature type="domain" description="AAA+ ATPase" evidence="1">
    <location>
        <begin position="185"/>
        <end position="357"/>
    </location>
</feature>
<protein>
    <recommendedName>
        <fullName evidence="1">AAA+ ATPase domain-containing protein</fullName>
    </recommendedName>
</protein>
<dbReference type="EMBL" id="LLXI01003328">
    <property type="protein sequence ID" value="PKY59030.1"/>
    <property type="molecule type" value="Genomic_DNA"/>
</dbReference>
<accession>A0A2I1HJK0</accession>
<proteinExistence type="predicted"/>
<sequence>MSSKITQVFRKNIFPSHFVNRQVRCLQSPSFMLRNSRSDLFHSSFSRNFSNVKDAESGHKVEAVIQDASKVPEEKLVTSLRELAQRKLFDILKKLKKDPGTPQSATSWKDLWIVIRDNWKQVLGIGILTDILLAFAVIKFSEYRVNLALETGTRPNPKVLEDELIPRPQISETLKKVFQPDERHSYYHVICGEHGTGKTTLTRMEARNVGKGVIYVDIPSDFDNLGEAFGKAINLSFFEDVSITTLLLRKFFSVIGSSSESAISLYKWRRVMKIFRHASEVYTKNKNKPPVIIYDNISRIVNENPKILDILQDDAKDNADQRTYIAVFVSSEGSVPRRMESRSAWSRAKKPVMEIGDLNKEESMEYLIKKRNIKEVDAKKIYDLVGGRIVDLKTVVDDFLAGQSFEVIKQQVLTEVEKKFQSAQLLPNDSHYNVGKSIISNLLKSKELTFLEFKKYFNKAYELNEVLGSNVFAYHPGKNTVTFQSQSIEYYIREYSDMFTK</sequence>
<dbReference type="Pfam" id="PF01637">
    <property type="entry name" value="ATPase_2"/>
    <property type="match status" value="1"/>
</dbReference>
<dbReference type="VEuPathDB" id="FungiDB:RhiirA1_542759"/>
<dbReference type="InterPro" id="IPR027417">
    <property type="entry name" value="P-loop_NTPase"/>
</dbReference>
<dbReference type="Gene3D" id="3.40.50.300">
    <property type="entry name" value="P-loop containing nucleotide triphosphate hydrolases"/>
    <property type="match status" value="1"/>
</dbReference>
<dbReference type="GO" id="GO:0005524">
    <property type="term" value="F:ATP binding"/>
    <property type="evidence" value="ECO:0007669"/>
    <property type="project" value="InterPro"/>
</dbReference>
<dbReference type="SUPFAM" id="SSF52540">
    <property type="entry name" value="P-loop containing nucleoside triphosphate hydrolases"/>
    <property type="match status" value="1"/>
</dbReference>
<dbReference type="PANTHER" id="PTHR36168">
    <property type="entry name" value="CHROMOSOME 1, WHOLE GENOME SHOTGUN SEQUENCE"/>
    <property type="match status" value="1"/>
</dbReference>
<evidence type="ECO:0000313" key="2">
    <source>
        <dbReference type="EMBL" id="PKY59030.1"/>
    </source>
</evidence>
<evidence type="ECO:0000259" key="1">
    <source>
        <dbReference type="SMART" id="SM00382"/>
    </source>
</evidence>
<dbReference type="Proteomes" id="UP000234323">
    <property type="component" value="Unassembled WGS sequence"/>
</dbReference>
<organism evidence="2 3">
    <name type="scientific">Rhizophagus irregularis</name>
    <dbReference type="NCBI Taxonomy" id="588596"/>
    <lineage>
        <taxon>Eukaryota</taxon>
        <taxon>Fungi</taxon>
        <taxon>Fungi incertae sedis</taxon>
        <taxon>Mucoromycota</taxon>
        <taxon>Glomeromycotina</taxon>
        <taxon>Glomeromycetes</taxon>
        <taxon>Glomerales</taxon>
        <taxon>Glomeraceae</taxon>
        <taxon>Rhizophagus</taxon>
    </lineage>
</organism>
<dbReference type="SMART" id="SM00382">
    <property type="entry name" value="AAA"/>
    <property type="match status" value="1"/>
</dbReference>